<evidence type="ECO:0000313" key="2">
    <source>
        <dbReference type="EMBL" id="VTZ50140.1"/>
    </source>
</evidence>
<comment type="caution">
    <text evidence="2">The sequence shown here is derived from an EMBL/GenBank/DDBJ whole genome shotgun (WGS) entry which is preliminary data.</text>
</comment>
<feature type="transmembrane region" description="Helical" evidence="1">
    <location>
        <begin position="49"/>
        <end position="75"/>
    </location>
</feature>
<proteinExistence type="predicted"/>
<name>A0A8B6M752_METTU</name>
<keyword evidence="1" id="KW-0472">Membrane</keyword>
<protein>
    <submittedName>
        <fullName evidence="2">Uncharacterized protein</fullName>
    </submittedName>
</protein>
<feature type="transmembrane region" description="Helical" evidence="1">
    <location>
        <begin position="12"/>
        <end position="37"/>
    </location>
</feature>
<dbReference type="Proteomes" id="UP000485880">
    <property type="component" value="Unassembled WGS sequence"/>
</dbReference>
<keyword evidence="1" id="KW-1133">Transmembrane helix</keyword>
<evidence type="ECO:0000256" key="1">
    <source>
        <dbReference type="SAM" id="Phobius"/>
    </source>
</evidence>
<accession>A0A8B6M752</accession>
<gene>
    <name evidence="2" type="ORF">MPC4_200022</name>
</gene>
<keyword evidence="1" id="KW-0812">Transmembrane</keyword>
<organism evidence="2 3">
    <name type="scientific">Methylocella tundrae</name>
    <dbReference type="NCBI Taxonomy" id="227605"/>
    <lineage>
        <taxon>Bacteria</taxon>
        <taxon>Pseudomonadati</taxon>
        <taxon>Pseudomonadota</taxon>
        <taxon>Alphaproteobacteria</taxon>
        <taxon>Hyphomicrobiales</taxon>
        <taxon>Beijerinckiaceae</taxon>
        <taxon>Methylocella</taxon>
    </lineage>
</organism>
<sequence>MVRSMPAHVKFLARHALVGFSIGLLAVVAIVWLDLFNIGSLIAGSSQRWMAYGMLSFVFGLTFGSLQMGFAIMLLPYGDESDAPD</sequence>
<dbReference type="AlphaFoldDB" id="A0A8B6M752"/>
<dbReference type="EMBL" id="CABFMQ020000077">
    <property type="protein sequence ID" value="VTZ50140.1"/>
    <property type="molecule type" value="Genomic_DNA"/>
</dbReference>
<reference evidence="2 3" key="1">
    <citation type="submission" date="2019-05" db="EMBL/GenBank/DDBJ databases">
        <authorList>
            <person name="Farhan Ul Haque M."/>
        </authorList>
    </citation>
    <scope>NUCLEOTIDE SEQUENCE [LARGE SCALE GENOMIC DNA]</scope>
    <source>
        <strain evidence="2">2</strain>
    </source>
</reference>
<evidence type="ECO:0000313" key="3">
    <source>
        <dbReference type="Proteomes" id="UP000485880"/>
    </source>
</evidence>
<keyword evidence="3" id="KW-1185">Reference proteome</keyword>